<organism evidence="10 11">
    <name type="scientific">Rubroshorea leprosula</name>
    <dbReference type="NCBI Taxonomy" id="152421"/>
    <lineage>
        <taxon>Eukaryota</taxon>
        <taxon>Viridiplantae</taxon>
        <taxon>Streptophyta</taxon>
        <taxon>Embryophyta</taxon>
        <taxon>Tracheophyta</taxon>
        <taxon>Spermatophyta</taxon>
        <taxon>Magnoliopsida</taxon>
        <taxon>eudicotyledons</taxon>
        <taxon>Gunneridae</taxon>
        <taxon>Pentapetalae</taxon>
        <taxon>rosids</taxon>
        <taxon>malvids</taxon>
        <taxon>Malvales</taxon>
        <taxon>Dipterocarpaceae</taxon>
        <taxon>Rubroshorea</taxon>
    </lineage>
</organism>
<sequence>MQISSVVQNRGSIPLFWSQETSRLNLKPDIVLSKKDQNYEATRLHFENLVKRYGKPIIILNLIKTQEKKPRESILREEFANAIEFINKDLSEENHLKFLHWDLHKSSRSKATNALLLLGKVASCALTLTGFFYFRVTSALRPEEILTWPSSENIEDGNMSIQLDSNNDTEVSEKLQRNSNGDNNFVNGNYSVQPPMFQRGVLRTNCIDCLDRTNVAQYAYGLAALGHQLHALSVTDTTEIDLDSPLADELMGFYERMGDTLAHQYGGSAAHNKIFSERRGQWRAATQSQEFFRTLQRYYSNAYMDAEKQDAINLFLGYFQPQEGKPALRELRSDHNVSSGRDEDER</sequence>
<comment type="subunit">
    <text evidence="6">Component of the PI(3,5)P2 regulatory complex at least composed of ATG18, SAC/FIG4, FAB1 and VAC14.</text>
</comment>
<evidence type="ECO:0000313" key="11">
    <source>
        <dbReference type="Proteomes" id="UP001054252"/>
    </source>
</evidence>
<feature type="transmembrane region" description="Helical" evidence="8">
    <location>
        <begin position="114"/>
        <end position="134"/>
    </location>
</feature>
<keyword evidence="8" id="KW-0812">Transmembrane</keyword>
<evidence type="ECO:0000313" key="10">
    <source>
        <dbReference type="EMBL" id="GKU99986.1"/>
    </source>
</evidence>
<evidence type="ECO:0000256" key="7">
    <source>
        <dbReference type="SAM" id="MobiDB-lite"/>
    </source>
</evidence>
<comment type="caution">
    <text evidence="10">The sequence shown here is derived from an EMBL/GenBank/DDBJ whole genome shotgun (WGS) entry which is preliminary data.</text>
</comment>
<comment type="subcellular location">
    <subcellularLocation>
        <location evidence="1">Vacuole membrane</location>
        <topology evidence="1">Peripheral membrane protein</topology>
    </subcellularLocation>
</comment>
<dbReference type="Proteomes" id="UP001054252">
    <property type="component" value="Unassembled WGS sequence"/>
</dbReference>
<accession>A0AAV5IDI6</accession>
<dbReference type="InterPro" id="IPR002013">
    <property type="entry name" value="SAC_dom"/>
</dbReference>
<gene>
    <name evidence="10" type="ORF">SLEP1_g12755</name>
</gene>
<evidence type="ECO:0000256" key="6">
    <source>
        <dbReference type="ARBA" id="ARBA00023464"/>
    </source>
</evidence>
<name>A0AAV5IDI6_9ROSI</name>
<dbReference type="PANTHER" id="PTHR45738:SF25">
    <property type="entry name" value="PHOSPHOINOSITIDE PHOSPHATASE SAC3-RELATED"/>
    <property type="match status" value="1"/>
</dbReference>
<evidence type="ECO:0000256" key="2">
    <source>
        <dbReference type="ARBA" id="ARBA00022554"/>
    </source>
</evidence>
<reference evidence="10 11" key="1">
    <citation type="journal article" date="2021" name="Commun. Biol.">
        <title>The genome of Shorea leprosula (Dipterocarpaceae) highlights the ecological relevance of drought in aseasonal tropical rainforests.</title>
        <authorList>
            <person name="Ng K.K.S."/>
            <person name="Kobayashi M.J."/>
            <person name="Fawcett J.A."/>
            <person name="Hatakeyama M."/>
            <person name="Paape T."/>
            <person name="Ng C.H."/>
            <person name="Ang C.C."/>
            <person name="Tnah L.H."/>
            <person name="Lee C.T."/>
            <person name="Nishiyama T."/>
            <person name="Sese J."/>
            <person name="O'Brien M.J."/>
            <person name="Copetti D."/>
            <person name="Mohd Noor M.I."/>
            <person name="Ong R.C."/>
            <person name="Putra M."/>
            <person name="Sireger I.Z."/>
            <person name="Indrioko S."/>
            <person name="Kosugi Y."/>
            <person name="Izuno A."/>
            <person name="Isagi Y."/>
            <person name="Lee S.L."/>
            <person name="Shimizu K.K."/>
        </authorList>
    </citation>
    <scope>NUCLEOTIDE SEQUENCE [LARGE SCALE GENOMIC DNA]</scope>
    <source>
        <strain evidence="10">214</strain>
    </source>
</reference>
<dbReference type="GO" id="GO:0043813">
    <property type="term" value="F:phosphatidylinositol-3,5-bisphosphate 5-phosphatase activity"/>
    <property type="evidence" value="ECO:0007669"/>
    <property type="project" value="InterPro"/>
</dbReference>
<dbReference type="PANTHER" id="PTHR45738">
    <property type="entry name" value="POLYPHOSPHOINOSITIDE PHOSPHATASE"/>
    <property type="match status" value="1"/>
</dbReference>
<comment type="catalytic activity">
    <reaction evidence="5">
        <text>a 1,2-diacyl-sn-glycero-3-phospho-(1D-myo-inositol-3,5-bisphosphate) + H2O = a 1,2-diacyl-sn-glycero-3-phospho-(1D-myo-inositol-3-phosphate) + phosphate</text>
        <dbReference type="Rhea" id="RHEA:32955"/>
        <dbReference type="ChEBI" id="CHEBI:15377"/>
        <dbReference type="ChEBI" id="CHEBI:43474"/>
        <dbReference type="ChEBI" id="CHEBI:57923"/>
        <dbReference type="ChEBI" id="CHEBI:58088"/>
    </reaction>
</comment>
<keyword evidence="11" id="KW-1185">Reference proteome</keyword>
<feature type="domain" description="SAC" evidence="9">
    <location>
        <begin position="1"/>
        <end position="267"/>
    </location>
</feature>
<evidence type="ECO:0000259" key="9">
    <source>
        <dbReference type="PROSITE" id="PS50275"/>
    </source>
</evidence>
<dbReference type="InterPro" id="IPR043573">
    <property type="entry name" value="Fig4-like"/>
</dbReference>
<dbReference type="GO" id="GO:0046856">
    <property type="term" value="P:phosphatidylinositol dephosphorylation"/>
    <property type="evidence" value="ECO:0007669"/>
    <property type="project" value="InterPro"/>
</dbReference>
<proteinExistence type="predicted"/>
<feature type="region of interest" description="Disordered" evidence="7">
    <location>
        <begin position="327"/>
        <end position="346"/>
    </location>
</feature>
<dbReference type="AlphaFoldDB" id="A0AAV5IDI6"/>
<dbReference type="Pfam" id="PF02383">
    <property type="entry name" value="Syja_N"/>
    <property type="match status" value="1"/>
</dbReference>
<protein>
    <recommendedName>
        <fullName evidence="9">SAC domain-containing protein</fullName>
    </recommendedName>
</protein>
<dbReference type="PROSITE" id="PS50275">
    <property type="entry name" value="SAC"/>
    <property type="match status" value="1"/>
</dbReference>
<keyword evidence="4 8" id="KW-0472">Membrane</keyword>
<evidence type="ECO:0000256" key="5">
    <source>
        <dbReference type="ARBA" id="ARBA00023337"/>
    </source>
</evidence>
<dbReference type="EMBL" id="BPVZ01000015">
    <property type="protein sequence ID" value="GKU99986.1"/>
    <property type="molecule type" value="Genomic_DNA"/>
</dbReference>
<evidence type="ECO:0000256" key="4">
    <source>
        <dbReference type="ARBA" id="ARBA00023136"/>
    </source>
</evidence>
<evidence type="ECO:0000256" key="1">
    <source>
        <dbReference type="ARBA" id="ARBA00004148"/>
    </source>
</evidence>
<keyword evidence="2" id="KW-0926">Vacuole</keyword>
<dbReference type="GO" id="GO:0005774">
    <property type="term" value="C:vacuolar membrane"/>
    <property type="evidence" value="ECO:0007669"/>
    <property type="project" value="UniProtKB-SubCell"/>
</dbReference>
<evidence type="ECO:0000256" key="8">
    <source>
        <dbReference type="SAM" id="Phobius"/>
    </source>
</evidence>
<keyword evidence="3" id="KW-0378">Hydrolase</keyword>
<keyword evidence="8" id="KW-1133">Transmembrane helix</keyword>
<evidence type="ECO:0000256" key="3">
    <source>
        <dbReference type="ARBA" id="ARBA00022801"/>
    </source>
</evidence>